<evidence type="ECO:0000256" key="3">
    <source>
        <dbReference type="ARBA" id="ARBA00022768"/>
    </source>
</evidence>
<keyword evidence="2" id="KW-0547">Nucleotide-binding</keyword>
<dbReference type="SUPFAM" id="SSF52540">
    <property type="entry name" value="P-loop containing nucleoside triphosphate hydrolases"/>
    <property type="match status" value="1"/>
</dbReference>
<dbReference type="InterPro" id="IPR009000">
    <property type="entry name" value="Transl_B-barrel_sf"/>
</dbReference>
<dbReference type="RefSeq" id="XP_014563523.1">
    <property type="nucleotide sequence ID" value="XM_014708037.1"/>
</dbReference>
<organism evidence="7 8">
    <name type="scientific">Ordospora colligata OC4</name>
    <dbReference type="NCBI Taxonomy" id="1354746"/>
    <lineage>
        <taxon>Eukaryota</taxon>
        <taxon>Fungi</taxon>
        <taxon>Fungi incertae sedis</taxon>
        <taxon>Microsporidia</taxon>
        <taxon>Ordosporidae</taxon>
        <taxon>Ordospora</taxon>
    </lineage>
</organism>
<dbReference type="GO" id="GO:0003746">
    <property type="term" value="F:translation elongation factor activity"/>
    <property type="evidence" value="ECO:0007669"/>
    <property type="project" value="UniProtKB-KW"/>
</dbReference>
<dbReference type="InterPro" id="IPR000795">
    <property type="entry name" value="T_Tr_GTP-bd_dom"/>
</dbReference>
<evidence type="ECO:0000259" key="6">
    <source>
        <dbReference type="PROSITE" id="PS51722"/>
    </source>
</evidence>
<protein>
    <submittedName>
        <fullName evidence="7">Translation elongation factor EF-1 alpha</fullName>
    </submittedName>
</protein>
<dbReference type="InterPro" id="IPR004160">
    <property type="entry name" value="Transl_elong_EFTu/EF1A_C"/>
</dbReference>
<accession>A0A0B2UEF4</accession>
<dbReference type="SUPFAM" id="SSF50447">
    <property type="entry name" value="Translation proteins"/>
    <property type="match status" value="1"/>
</dbReference>
<dbReference type="OrthoDB" id="342024at2759"/>
<dbReference type="AlphaFoldDB" id="A0A0B2UEF4"/>
<dbReference type="Gene3D" id="2.40.30.10">
    <property type="entry name" value="Translation factors"/>
    <property type="match status" value="2"/>
</dbReference>
<dbReference type="Gene3D" id="3.40.50.300">
    <property type="entry name" value="P-loop containing nucleotide triphosphate hydrolases"/>
    <property type="match status" value="1"/>
</dbReference>
<evidence type="ECO:0000313" key="7">
    <source>
        <dbReference type="EMBL" id="KHN69481.1"/>
    </source>
</evidence>
<dbReference type="Pfam" id="PF03143">
    <property type="entry name" value="GTP_EFTU_D3"/>
    <property type="match status" value="1"/>
</dbReference>
<evidence type="ECO:0000256" key="5">
    <source>
        <dbReference type="ARBA" id="ARBA00023134"/>
    </source>
</evidence>
<dbReference type="Proteomes" id="UP000031056">
    <property type="component" value="Unassembled WGS sequence"/>
</dbReference>
<sequence>MDFEKLRISKKEVINIVFVGHVDAGKSTICGQILVNMGLIDHRTLEKYKEMAKDQNRESWYLSWCLDTNPEERERGKTTEVGTATFELPRRRINILDAPGHKQFVFEMINAANRADVGILVVSARINEFEAGFEKGGQTREHILLLKAGSVQRLIVLVNKMDDPSVDWSKQRFDEIKEKVSGFVKKMFAVPVFIPVSGFTGDYIKDKGKCPWYEGESFICELEKISIPRKDEAPLAITITQKIKLMGSMYVHGKVDCGKVVPNMAVKILPQNTTNHVMCILDDEDVEIDKGLPGDIVRLRLKDETDDVSVGGKIVDLNNVDYKVSQEFTCGLNLIDGETVISSGYSCIIHIGVVAVPCKIKEIRDMKNNRIRFCKHGDKVLAKVAVESPICIFNCSNEDDERRQRFALRFESKTIALGVIRVIK</sequence>
<dbReference type="CDD" id="cd01883">
    <property type="entry name" value="EF1_alpha"/>
    <property type="match status" value="1"/>
</dbReference>
<evidence type="ECO:0000256" key="4">
    <source>
        <dbReference type="ARBA" id="ARBA00022917"/>
    </source>
</evidence>
<dbReference type="InParanoid" id="A0A0B2UEF4"/>
<proteinExistence type="inferred from homology"/>
<dbReference type="GO" id="GO:0003924">
    <property type="term" value="F:GTPase activity"/>
    <property type="evidence" value="ECO:0007669"/>
    <property type="project" value="InterPro"/>
</dbReference>
<dbReference type="FunCoup" id="A0A0B2UEF4">
    <property type="interactions" value="178"/>
</dbReference>
<comment type="similarity">
    <text evidence="1">Belongs to the TRAFAC class translation factor GTPase superfamily. Classic translation factor GTPase family. EF-Tu/EF-1A subfamily.</text>
</comment>
<dbReference type="STRING" id="1354746.A0A0B2UEF4"/>
<keyword evidence="3 7" id="KW-0251">Elongation factor</keyword>
<keyword evidence="4" id="KW-0648">Protein biosynthesis</keyword>
<comment type="caution">
    <text evidence="7">The sequence shown here is derived from an EMBL/GenBank/DDBJ whole genome shotgun (WGS) entry which is preliminary data.</text>
</comment>
<evidence type="ECO:0000256" key="2">
    <source>
        <dbReference type="ARBA" id="ARBA00022741"/>
    </source>
</evidence>
<keyword evidence="8" id="KW-1185">Reference proteome</keyword>
<dbReference type="EMBL" id="JOKQ01000007">
    <property type="protein sequence ID" value="KHN69481.1"/>
    <property type="molecule type" value="Genomic_DNA"/>
</dbReference>
<dbReference type="InterPro" id="IPR027417">
    <property type="entry name" value="P-loop_NTPase"/>
</dbReference>
<dbReference type="HOGENOM" id="CLU_007265_3_8_1"/>
<feature type="domain" description="Tr-type G" evidence="6">
    <location>
        <begin position="11"/>
        <end position="229"/>
    </location>
</feature>
<dbReference type="InterPro" id="IPR009001">
    <property type="entry name" value="Transl_elong_EF1A/Init_IF2_C"/>
</dbReference>
<dbReference type="VEuPathDB" id="MicrosporidiaDB:M896_070490"/>
<reference evidence="7 8" key="1">
    <citation type="journal article" date="2014" name="MBio">
        <title>The Ordospora colligata genome; evolution of extreme reduction in microsporidia and host-to-parasite horizontal gene transfer.</title>
        <authorList>
            <person name="Pombert J.-F."/>
            <person name="Haag K.L."/>
            <person name="Beidas S."/>
            <person name="Ebert D."/>
            <person name="Keeling P.J."/>
        </authorList>
    </citation>
    <scope>NUCLEOTIDE SEQUENCE [LARGE SCALE GENOMIC DNA]</scope>
    <source>
        <strain evidence="7 8">OC4</strain>
    </source>
</reference>
<dbReference type="GO" id="GO:0005525">
    <property type="term" value="F:GTP binding"/>
    <property type="evidence" value="ECO:0007669"/>
    <property type="project" value="UniProtKB-KW"/>
</dbReference>
<name>A0A0B2UEF4_9MICR</name>
<dbReference type="PRINTS" id="PR00315">
    <property type="entry name" value="ELONGATNFCT"/>
</dbReference>
<evidence type="ECO:0000256" key="1">
    <source>
        <dbReference type="ARBA" id="ARBA00007249"/>
    </source>
</evidence>
<dbReference type="SUPFAM" id="SSF50465">
    <property type="entry name" value="EF-Tu/eEF-1alpha/eIF2-gamma C-terminal domain"/>
    <property type="match status" value="1"/>
</dbReference>
<dbReference type="PROSITE" id="PS51722">
    <property type="entry name" value="G_TR_2"/>
    <property type="match status" value="1"/>
</dbReference>
<dbReference type="PANTHER" id="PTHR23115">
    <property type="entry name" value="TRANSLATION FACTOR"/>
    <property type="match status" value="1"/>
</dbReference>
<dbReference type="GeneID" id="26262018"/>
<gene>
    <name evidence="7" type="ORF">M896_070490</name>
</gene>
<dbReference type="InterPro" id="IPR050100">
    <property type="entry name" value="TRAFAC_GTPase_members"/>
</dbReference>
<dbReference type="Pfam" id="PF00009">
    <property type="entry name" value="GTP_EFTU"/>
    <property type="match status" value="1"/>
</dbReference>
<evidence type="ECO:0000313" key="8">
    <source>
        <dbReference type="Proteomes" id="UP000031056"/>
    </source>
</evidence>
<keyword evidence="5" id="KW-0342">GTP-binding</keyword>